<reference evidence="6 7" key="1">
    <citation type="submission" date="2023-11" db="EMBL/GenBank/DDBJ databases">
        <title>Dfirmibasis_genome.</title>
        <authorList>
            <person name="Edelbroek B."/>
            <person name="Kjellin J."/>
            <person name="Jerlstrom-Hultqvist J."/>
            <person name="Soderbom F."/>
        </authorList>
    </citation>
    <scope>NUCLEOTIDE SEQUENCE [LARGE SCALE GENOMIC DNA]</scope>
    <source>
        <strain evidence="6 7">TNS-C-14</strain>
    </source>
</reference>
<feature type="region of interest" description="Disordered" evidence="4">
    <location>
        <begin position="1"/>
        <end position="22"/>
    </location>
</feature>
<organism evidence="6 7">
    <name type="scientific">Dictyostelium firmibasis</name>
    <dbReference type="NCBI Taxonomy" id="79012"/>
    <lineage>
        <taxon>Eukaryota</taxon>
        <taxon>Amoebozoa</taxon>
        <taxon>Evosea</taxon>
        <taxon>Eumycetozoa</taxon>
        <taxon>Dictyostelia</taxon>
        <taxon>Dictyosteliales</taxon>
        <taxon>Dictyosteliaceae</taxon>
        <taxon>Dictyostelium</taxon>
    </lineage>
</organism>
<evidence type="ECO:0000256" key="4">
    <source>
        <dbReference type="SAM" id="MobiDB-lite"/>
    </source>
</evidence>
<evidence type="ECO:0000256" key="1">
    <source>
        <dbReference type="ARBA" id="ARBA00003130"/>
    </source>
</evidence>
<name>A0AAN7YPR1_9MYCE</name>
<dbReference type="SUPFAM" id="SSF55159">
    <property type="entry name" value="eIF1-like"/>
    <property type="match status" value="1"/>
</dbReference>
<comment type="similarity">
    <text evidence="2">Belongs to the SUI1 family.</text>
</comment>
<dbReference type="PROSITE" id="PS50296">
    <property type="entry name" value="SUI1"/>
    <property type="match status" value="1"/>
</dbReference>
<dbReference type="InterPro" id="IPR001950">
    <property type="entry name" value="SUI1"/>
</dbReference>
<proteinExistence type="inferred from homology"/>
<keyword evidence="3" id="KW-0648">Protein biosynthesis</keyword>
<dbReference type="EMBL" id="JAVFKY010000004">
    <property type="protein sequence ID" value="KAK5577156.1"/>
    <property type="molecule type" value="Genomic_DNA"/>
</dbReference>
<evidence type="ECO:0000259" key="5">
    <source>
        <dbReference type="PROSITE" id="PS50296"/>
    </source>
</evidence>
<protein>
    <recommendedName>
        <fullName evidence="5">SUI1 domain-containing protein</fullName>
    </recommendedName>
</protein>
<dbReference type="PANTHER" id="PTHR10388">
    <property type="entry name" value="EUKARYOTIC TRANSLATION INITIATION FACTOR SUI1"/>
    <property type="match status" value="1"/>
</dbReference>
<dbReference type="FunFam" id="3.30.780.10:FF:000001">
    <property type="entry name" value="Eukaryotic translation initiation factor SUI1"/>
    <property type="match status" value="1"/>
</dbReference>
<gene>
    <name evidence="6" type="ORF">RB653_002094</name>
</gene>
<evidence type="ECO:0000256" key="2">
    <source>
        <dbReference type="ARBA" id="ARBA00005422"/>
    </source>
</evidence>
<accession>A0AAN7YPR1</accession>
<dbReference type="AlphaFoldDB" id="A0AAN7YPR1"/>
<evidence type="ECO:0000313" key="6">
    <source>
        <dbReference type="EMBL" id="KAK5577156.1"/>
    </source>
</evidence>
<keyword evidence="7" id="KW-1185">Reference proteome</keyword>
<evidence type="ECO:0000256" key="3">
    <source>
        <dbReference type="ARBA" id="ARBA00022917"/>
    </source>
</evidence>
<dbReference type="CDD" id="cd11566">
    <property type="entry name" value="eIF1_SUI1"/>
    <property type="match status" value="1"/>
</dbReference>
<dbReference type="PIRSF" id="PIRSF004499">
    <property type="entry name" value="SUI1_euk"/>
    <property type="match status" value="1"/>
</dbReference>
<dbReference type="Pfam" id="PF01253">
    <property type="entry name" value="SUI1"/>
    <property type="match status" value="1"/>
</dbReference>
<dbReference type="GO" id="GO:0003743">
    <property type="term" value="F:translation initiation factor activity"/>
    <property type="evidence" value="ECO:0007669"/>
    <property type="project" value="InterPro"/>
</dbReference>
<comment type="function">
    <text evidence="1">Probably involved in translation.</text>
</comment>
<dbReference type="Gene3D" id="3.30.780.10">
    <property type="entry name" value="SUI1-like domain"/>
    <property type="match status" value="1"/>
</dbReference>
<dbReference type="InterPro" id="IPR005874">
    <property type="entry name" value="SUI1_euk"/>
</dbReference>
<dbReference type="GO" id="GO:0003729">
    <property type="term" value="F:mRNA binding"/>
    <property type="evidence" value="ECO:0007669"/>
    <property type="project" value="UniProtKB-ARBA"/>
</dbReference>
<feature type="domain" description="SUI1" evidence="5">
    <location>
        <begin position="28"/>
        <end position="98"/>
    </location>
</feature>
<sequence>MSSIQNLNSADPFAEESNLGGDSGISYVHIRIFQRSGRKAVTTVEGLPPKTDLKKILKHLKKSLNCNGNIVVEENLGMVLQLQGDQRKEIANFLIEEKISQKPSIKIHGF</sequence>
<comment type="caution">
    <text evidence="6">The sequence shown here is derived from an EMBL/GenBank/DDBJ whole genome shotgun (WGS) entry which is preliminary data.</text>
</comment>
<dbReference type="InterPro" id="IPR036877">
    <property type="entry name" value="SUI1_dom_sf"/>
</dbReference>
<evidence type="ECO:0000313" key="7">
    <source>
        <dbReference type="Proteomes" id="UP001344447"/>
    </source>
</evidence>
<dbReference type="Proteomes" id="UP001344447">
    <property type="component" value="Unassembled WGS sequence"/>
</dbReference>